<evidence type="ECO:0000313" key="3">
    <source>
        <dbReference type="Proteomes" id="UP000516093"/>
    </source>
</evidence>
<keyword evidence="1" id="KW-1133">Transmembrane helix</keyword>
<evidence type="ECO:0000256" key="1">
    <source>
        <dbReference type="SAM" id="Phobius"/>
    </source>
</evidence>
<feature type="transmembrane region" description="Helical" evidence="1">
    <location>
        <begin position="79"/>
        <end position="98"/>
    </location>
</feature>
<sequence length="208" mass="22296">MNKSLATALSLAFHPLLVPSYLFYAVCYQLPGVVAQPALSDRWIVLAVVFGFTFLLPALGTGALYWFGRLDSLLLRERAQRPLPLLFAAISFAGATYLLRQPPFALLLGTMMLGMTLAVLLTLLISLRWKISAHGVGVGGSFALFLLLHLTDVAGWASFWWLLAAAFLALAVVSARLALDAHTPAQAWAGLGLGISVVMSLVLGVAFL</sequence>
<dbReference type="AlphaFoldDB" id="A0A7H0GYX3"/>
<evidence type="ECO:0008006" key="4">
    <source>
        <dbReference type="Google" id="ProtNLM"/>
    </source>
</evidence>
<feature type="transmembrane region" description="Helical" evidence="1">
    <location>
        <begin position="156"/>
        <end position="175"/>
    </location>
</feature>
<dbReference type="KEGG" id="hqi:H9L05_07910"/>
<feature type="transmembrane region" description="Helical" evidence="1">
    <location>
        <begin position="43"/>
        <end position="67"/>
    </location>
</feature>
<protein>
    <recommendedName>
        <fullName evidence="4">Phosphatase PAP2 family protein</fullName>
    </recommendedName>
</protein>
<reference evidence="2 3" key="1">
    <citation type="submission" date="2020-08" db="EMBL/GenBank/DDBJ databases">
        <title>Genome sequence of Hymenobacter qilianensis JCM 19763T.</title>
        <authorList>
            <person name="Hyun D.-W."/>
            <person name="Bae J.-W."/>
        </authorList>
    </citation>
    <scope>NUCLEOTIDE SEQUENCE [LARGE SCALE GENOMIC DNA]</scope>
    <source>
        <strain evidence="2 3">JCM 19763</strain>
    </source>
</reference>
<dbReference type="Proteomes" id="UP000516093">
    <property type="component" value="Chromosome"/>
</dbReference>
<feature type="transmembrane region" description="Helical" evidence="1">
    <location>
        <begin position="131"/>
        <end position="150"/>
    </location>
</feature>
<gene>
    <name evidence="2" type="ORF">H9L05_07910</name>
</gene>
<feature type="transmembrane region" description="Helical" evidence="1">
    <location>
        <begin position="187"/>
        <end position="207"/>
    </location>
</feature>
<feature type="transmembrane region" description="Helical" evidence="1">
    <location>
        <begin position="104"/>
        <end position="124"/>
    </location>
</feature>
<dbReference type="RefSeq" id="WP_187733703.1">
    <property type="nucleotide sequence ID" value="NZ_BMFN01000001.1"/>
</dbReference>
<dbReference type="EMBL" id="CP060784">
    <property type="protein sequence ID" value="QNP53489.1"/>
    <property type="molecule type" value="Genomic_DNA"/>
</dbReference>
<evidence type="ECO:0000313" key="2">
    <source>
        <dbReference type="EMBL" id="QNP53489.1"/>
    </source>
</evidence>
<proteinExistence type="predicted"/>
<accession>A0A7H0GYX3</accession>
<keyword evidence="1" id="KW-0472">Membrane</keyword>
<organism evidence="2 3">
    <name type="scientific">Hymenobacter qilianensis</name>
    <dbReference type="NCBI Taxonomy" id="1385715"/>
    <lineage>
        <taxon>Bacteria</taxon>
        <taxon>Pseudomonadati</taxon>
        <taxon>Bacteroidota</taxon>
        <taxon>Cytophagia</taxon>
        <taxon>Cytophagales</taxon>
        <taxon>Hymenobacteraceae</taxon>
        <taxon>Hymenobacter</taxon>
    </lineage>
</organism>
<keyword evidence="3" id="KW-1185">Reference proteome</keyword>
<name>A0A7H0GYX3_9BACT</name>
<keyword evidence="1" id="KW-0812">Transmembrane</keyword>